<dbReference type="InterPro" id="IPR036086">
    <property type="entry name" value="ParB/Sulfiredoxin_sf"/>
</dbReference>
<feature type="region of interest" description="Disordered" evidence="1">
    <location>
        <begin position="251"/>
        <end position="270"/>
    </location>
</feature>
<reference evidence="3 4" key="1">
    <citation type="submission" date="2017-10" db="EMBL/GenBank/DDBJ databases">
        <title>Comparative genomics between pathogenic Norcardia.</title>
        <authorList>
            <person name="Zeng L."/>
        </authorList>
    </citation>
    <scope>NUCLEOTIDE SEQUENCE [LARGE SCALE GENOMIC DNA]</scope>
    <source>
        <strain evidence="3 4">NC_YFY_NT001</strain>
    </source>
</reference>
<dbReference type="EMBL" id="CP023778">
    <property type="protein sequence ID" value="ATL65630.1"/>
    <property type="molecule type" value="Genomic_DNA"/>
</dbReference>
<dbReference type="SUPFAM" id="SSF110849">
    <property type="entry name" value="ParB/Sulfiredoxin"/>
    <property type="match status" value="1"/>
</dbReference>
<gene>
    <name evidence="3" type="ORF">CRH09_04790</name>
</gene>
<name>A0A291RE96_9NOCA</name>
<dbReference type="InterPro" id="IPR003115">
    <property type="entry name" value="ParB_N"/>
</dbReference>
<dbReference type="Proteomes" id="UP000221961">
    <property type="component" value="Chromosome"/>
</dbReference>
<sequence>MLKIIIASAVRTTGRPHGEPATFPRMGESMIRLYSPGGLARGAAGAIREPVTIVDVPIADLSLAEAPARMGGAKAAHVRLLAEAEAALPPIVVHRESMQVIDGVHRLRAAEVRGDETIGVVFFEGTAAEAFVLGVRLNTMHGLPLSLAERKAAALRILVEYPEWSDRAIAGVAGLSPKTVSAIRRRSDVESPQSAGRIASNGVLHRSIGPEGRRRAAELFEADPGASARTVALAAGISVTTAKDVRKRLRAGEDPVTARGRAAEPAPPEPTRNVVAMLPACRGEPEQLLHQLRKDPSLRFSETGRKVLRWLETPFGDDVDWESVIDTLPSHCAPGIAELARRRSRDWNHLAHLLDRRARDDSPASSQ</sequence>
<organism evidence="3 4">
    <name type="scientific">Nocardia terpenica</name>
    <dbReference type="NCBI Taxonomy" id="455432"/>
    <lineage>
        <taxon>Bacteria</taxon>
        <taxon>Bacillati</taxon>
        <taxon>Actinomycetota</taxon>
        <taxon>Actinomycetes</taxon>
        <taxon>Mycobacteriales</taxon>
        <taxon>Nocardiaceae</taxon>
        <taxon>Nocardia</taxon>
    </lineage>
</organism>
<evidence type="ECO:0000259" key="2">
    <source>
        <dbReference type="SMART" id="SM00470"/>
    </source>
</evidence>
<dbReference type="AlphaFoldDB" id="A0A291RE96"/>
<evidence type="ECO:0000313" key="4">
    <source>
        <dbReference type="Proteomes" id="UP000221961"/>
    </source>
</evidence>
<evidence type="ECO:0000313" key="3">
    <source>
        <dbReference type="EMBL" id="ATL65630.1"/>
    </source>
</evidence>
<dbReference type="SMART" id="SM00470">
    <property type="entry name" value="ParB"/>
    <property type="match status" value="1"/>
</dbReference>
<dbReference type="KEGG" id="ntp:CRH09_04790"/>
<evidence type="ECO:0000256" key="1">
    <source>
        <dbReference type="SAM" id="MobiDB-lite"/>
    </source>
</evidence>
<protein>
    <recommendedName>
        <fullName evidence="2">ParB-like N-terminal domain-containing protein</fullName>
    </recommendedName>
</protein>
<feature type="domain" description="ParB-like N-terminal" evidence="2">
    <location>
        <begin position="54"/>
        <end position="139"/>
    </location>
</feature>
<accession>A0A291RE96</accession>
<proteinExistence type="predicted"/>